<gene>
    <name evidence="3" type="ORF">Tci_428889</name>
</gene>
<feature type="region of interest" description="Disordered" evidence="2">
    <location>
        <begin position="82"/>
        <end position="123"/>
    </location>
</feature>
<protein>
    <submittedName>
        <fullName evidence="3">Uncharacterized protein</fullName>
    </submittedName>
</protein>
<dbReference type="AlphaFoldDB" id="A0A699HPV5"/>
<accession>A0A699HPV5</accession>
<feature type="compositionally biased region" description="Basic residues" evidence="2">
    <location>
        <begin position="103"/>
        <end position="118"/>
    </location>
</feature>
<reference evidence="3" key="1">
    <citation type="journal article" date="2019" name="Sci. Rep.">
        <title>Draft genome of Tanacetum cinerariifolium, the natural source of mosquito coil.</title>
        <authorList>
            <person name="Yamashiro T."/>
            <person name="Shiraishi A."/>
            <person name="Satake H."/>
            <person name="Nakayama K."/>
        </authorList>
    </citation>
    <scope>NUCLEOTIDE SEQUENCE</scope>
</reference>
<comment type="caution">
    <text evidence="3">The sequence shown here is derived from an EMBL/GenBank/DDBJ whole genome shotgun (WGS) entry which is preliminary data.</text>
</comment>
<evidence type="ECO:0000256" key="2">
    <source>
        <dbReference type="SAM" id="MobiDB-lite"/>
    </source>
</evidence>
<name>A0A699HPV5_TANCI</name>
<proteinExistence type="predicted"/>
<evidence type="ECO:0000313" key="3">
    <source>
        <dbReference type="EMBL" id="GEY56915.1"/>
    </source>
</evidence>
<sequence length="361" mass="41215">MIFDGMLRNLDNVYGKFIMYPRFIQTFLDKQPNGMPTHKEKYDVSFHNKKVFANMKRISKDFSGTKTPLFPTMVELNQVQMDEGSAQPTDTQHTPTFDMPPLKPKKTQKPRQPKRKTTKVPQPSESIDIAMDETVRKEGVTVWYERVSKMSSNSLLAGVNTSRSDEDRLKHIELMKIYTTLQKKILDLDGELKRTKTAQQTKIDDLERRVRKLEKKHKSRTYKLKRLYKVGLTAKVISSSDDEALDKKDSSKQGRIDEKDADKDIALVSTHDVVVQDEGIEDVDEKEVDEVVTTSKMIIDAVVDATQVTTAMADISVSATEIIVTTAPTITTALETNVEITQAPKRKRVMIQEPDMYIYIH</sequence>
<feature type="compositionally biased region" description="Polar residues" evidence="2">
    <location>
        <begin position="82"/>
        <end position="95"/>
    </location>
</feature>
<organism evidence="3">
    <name type="scientific">Tanacetum cinerariifolium</name>
    <name type="common">Dalmatian daisy</name>
    <name type="synonym">Chrysanthemum cinerariifolium</name>
    <dbReference type="NCBI Taxonomy" id="118510"/>
    <lineage>
        <taxon>Eukaryota</taxon>
        <taxon>Viridiplantae</taxon>
        <taxon>Streptophyta</taxon>
        <taxon>Embryophyta</taxon>
        <taxon>Tracheophyta</taxon>
        <taxon>Spermatophyta</taxon>
        <taxon>Magnoliopsida</taxon>
        <taxon>eudicotyledons</taxon>
        <taxon>Gunneridae</taxon>
        <taxon>Pentapetalae</taxon>
        <taxon>asterids</taxon>
        <taxon>campanulids</taxon>
        <taxon>Asterales</taxon>
        <taxon>Asteraceae</taxon>
        <taxon>Asteroideae</taxon>
        <taxon>Anthemideae</taxon>
        <taxon>Anthemidinae</taxon>
        <taxon>Tanacetum</taxon>
    </lineage>
</organism>
<feature type="non-terminal residue" evidence="3">
    <location>
        <position position="361"/>
    </location>
</feature>
<dbReference type="EMBL" id="BKCJ010189746">
    <property type="protein sequence ID" value="GEY56915.1"/>
    <property type="molecule type" value="Genomic_DNA"/>
</dbReference>
<keyword evidence="1" id="KW-0175">Coiled coil</keyword>
<feature type="coiled-coil region" evidence="1">
    <location>
        <begin position="196"/>
        <end position="223"/>
    </location>
</feature>
<evidence type="ECO:0000256" key="1">
    <source>
        <dbReference type="SAM" id="Coils"/>
    </source>
</evidence>